<dbReference type="HOGENOM" id="CLU_022273_1_0_1"/>
<reference evidence="1 2" key="1">
    <citation type="submission" date="2014-06" db="EMBL/GenBank/DDBJ databases">
        <title>Evolutionary Origins and Diversification of the Mycorrhizal Mutualists.</title>
        <authorList>
            <consortium name="DOE Joint Genome Institute"/>
            <consortium name="Mycorrhizal Genomics Consortium"/>
            <person name="Kohler A."/>
            <person name="Kuo A."/>
            <person name="Nagy L.G."/>
            <person name="Floudas D."/>
            <person name="Copeland A."/>
            <person name="Barry K.W."/>
            <person name="Cichocki N."/>
            <person name="Veneault-Fourrey C."/>
            <person name="LaButti K."/>
            <person name="Lindquist E.A."/>
            <person name="Lipzen A."/>
            <person name="Lundell T."/>
            <person name="Morin E."/>
            <person name="Murat C."/>
            <person name="Riley R."/>
            <person name="Ohm R."/>
            <person name="Sun H."/>
            <person name="Tunlid A."/>
            <person name="Henrissat B."/>
            <person name="Grigoriev I.V."/>
            <person name="Hibbett D.S."/>
            <person name="Martin F."/>
        </authorList>
    </citation>
    <scope>NUCLEOTIDE SEQUENCE [LARGE SCALE GENOMIC DNA]</scope>
    <source>
        <strain evidence="1 2">SS14</strain>
    </source>
</reference>
<dbReference type="EMBL" id="KN837124">
    <property type="protein sequence ID" value="KIJ43202.1"/>
    <property type="molecule type" value="Genomic_DNA"/>
</dbReference>
<evidence type="ECO:0000313" key="2">
    <source>
        <dbReference type="Proteomes" id="UP000054279"/>
    </source>
</evidence>
<proteinExistence type="predicted"/>
<evidence type="ECO:0000313" key="1">
    <source>
        <dbReference type="EMBL" id="KIJ43202.1"/>
    </source>
</evidence>
<protein>
    <submittedName>
        <fullName evidence="1">Uncharacterized protein</fullName>
    </submittedName>
</protein>
<accession>A0A0C9VMS9</accession>
<sequence length="458" mass="51379">MDTGTAITAYIPSNLHKKGLEVFNQSGAIAGIVFDFGAHILAFTTNDFLFKISYAKSLSLLPPRQIEPTTDAEHWIKWRIACQHEGHIWGGVGVYTASELCVMAGFSPFLTFEVVFGNPSRTARTVAAVFTFGHKSPEILHPCFIDKYTLAVTPKERLHYSHFLKVFGKDWVSISERMNHMLFDFLVALAEKLIAGETQFQEPGVLFDVFEPTLIEVGLKLFLGSLGPLIFGQSKWKDLCPSADSLPESTAGQMIYTYFESKGLLNEPTHLELSKYFLLFLSAKEATSHCCQTYVYQQKKKIWSIVPFYGFNSAYIKKFGKKAGKVIGFSNPQSSFVPITGAKCDELLIKNVYTESAHYAVGPLDFVGTVSIVAHGHSRVPAYCMHDPSLTPFLCYHHHMGKVRRKYVRPGHKPLPIKDKQVKKLKEEALKASLGKRKCPVVLRKFVDYKLANGQSLY</sequence>
<keyword evidence="2" id="KW-1185">Reference proteome</keyword>
<name>A0A0C9VMS9_SPHS4</name>
<organism evidence="1 2">
    <name type="scientific">Sphaerobolus stellatus (strain SS14)</name>
    <dbReference type="NCBI Taxonomy" id="990650"/>
    <lineage>
        <taxon>Eukaryota</taxon>
        <taxon>Fungi</taxon>
        <taxon>Dikarya</taxon>
        <taxon>Basidiomycota</taxon>
        <taxon>Agaricomycotina</taxon>
        <taxon>Agaricomycetes</taxon>
        <taxon>Phallomycetidae</taxon>
        <taxon>Geastrales</taxon>
        <taxon>Sphaerobolaceae</taxon>
        <taxon>Sphaerobolus</taxon>
    </lineage>
</organism>
<dbReference type="Proteomes" id="UP000054279">
    <property type="component" value="Unassembled WGS sequence"/>
</dbReference>
<dbReference type="OrthoDB" id="2798109at2759"/>
<dbReference type="AlphaFoldDB" id="A0A0C9VMS9"/>
<gene>
    <name evidence="1" type="ORF">M422DRAFT_47909</name>
</gene>